<evidence type="ECO:0000259" key="14">
    <source>
        <dbReference type="Pfam" id="PF07715"/>
    </source>
</evidence>
<evidence type="ECO:0000313" key="15">
    <source>
        <dbReference type="EMBL" id="KAF1685083.1"/>
    </source>
</evidence>
<comment type="caution">
    <text evidence="15">The sequence shown here is derived from an EMBL/GenBank/DDBJ whole genome shotgun (WGS) entry which is preliminary data.</text>
</comment>
<dbReference type="InterPro" id="IPR039426">
    <property type="entry name" value="TonB-dep_rcpt-like"/>
</dbReference>
<dbReference type="InterPro" id="IPR010916">
    <property type="entry name" value="TonB_box_CS"/>
</dbReference>
<keyword evidence="16" id="KW-1185">Reference proteome</keyword>
<dbReference type="InterPro" id="IPR012910">
    <property type="entry name" value="Plug_dom"/>
</dbReference>
<dbReference type="InterPro" id="IPR037066">
    <property type="entry name" value="Plug_dom_sf"/>
</dbReference>
<accession>A0A7V8GKG6</accession>
<comment type="similarity">
    <text evidence="9 11">Belongs to the TonB-dependent receptor family.</text>
</comment>
<evidence type="ECO:0000256" key="6">
    <source>
        <dbReference type="ARBA" id="ARBA00023077"/>
    </source>
</evidence>
<evidence type="ECO:0000256" key="8">
    <source>
        <dbReference type="ARBA" id="ARBA00023237"/>
    </source>
</evidence>
<keyword evidence="3 9" id="KW-1134">Transmembrane beta strand</keyword>
<evidence type="ECO:0000256" key="12">
    <source>
        <dbReference type="SAM" id="SignalP"/>
    </source>
</evidence>
<feature type="short sequence motif" description="TonB box" evidence="10">
    <location>
        <begin position="42"/>
        <end position="48"/>
    </location>
</feature>
<evidence type="ECO:0000256" key="11">
    <source>
        <dbReference type="RuleBase" id="RU003357"/>
    </source>
</evidence>
<dbReference type="PANTHER" id="PTHR47234">
    <property type="match status" value="1"/>
</dbReference>
<dbReference type="Pfam" id="PF00593">
    <property type="entry name" value="TonB_dep_Rec_b-barrel"/>
    <property type="match status" value="1"/>
</dbReference>
<keyword evidence="7 9" id="KW-0472">Membrane</keyword>
<dbReference type="Gene3D" id="2.170.130.10">
    <property type="entry name" value="TonB-dependent receptor, plug domain"/>
    <property type="match status" value="1"/>
</dbReference>
<evidence type="ECO:0000256" key="3">
    <source>
        <dbReference type="ARBA" id="ARBA00022452"/>
    </source>
</evidence>
<dbReference type="Gene3D" id="2.40.170.20">
    <property type="entry name" value="TonB-dependent receptor, beta-barrel domain"/>
    <property type="match status" value="1"/>
</dbReference>
<comment type="subcellular location">
    <subcellularLocation>
        <location evidence="1 9">Cell outer membrane</location>
        <topology evidence="1 9">Multi-pass membrane protein</topology>
    </subcellularLocation>
</comment>
<dbReference type="PROSITE" id="PS00430">
    <property type="entry name" value="TONB_DEPENDENT_REC_1"/>
    <property type="match status" value="1"/>
</dbReference>
<evidence type="ECO:0000256" key="9">
    <source>
        <dbReference type="PROSITE-ProRule" id="PRU01360"/>
    </source>
</evidence>
<keyword evidence="4 9" id="KW-0812">Transmembrane</keyword>
<protein>
    <recommendedName>
        <fullName evidence="17">TonB-dependent receptor</fullName>
    </recommendedName>
</protein>
<reference evidence="15 16" key="1">
    <citation type="submission" date="2017-10" db="EMBL/GenBank/DDBJ databases">
        <title>Whole genome sequencing of Pseudoxanthomonas broegbernensis DSM 12573(T).</title>
        <authorList>
            <person name="Kumar S."/>
            <person name="Bansal K."/>
            <person name="Kaur A."/>
            <person name="Patil P."/>
            <person name="Sharma S."/>
            <person name="Patil P.B."/>
        </authorList>
    </citation>
    <scope>NUCLEOTIDE SEQUENCE [LARGE SCALE GENOMIC DNA]</scope>
    <source>
        <strain evidence="15 16">DSM 12573</strain>
    </source>
</reference>
<evidence type="ECO:0000256" key="5">
    <source>
        <dbReference type="ARBA" id="ARBA00022729"/>
    </source>
</evidence>
<evidence type="ECO:0000256" key="4">
    <source>
        <dbReference type="ARBA" id="ARBA00022692"/>
    </source>
</evidence>
<proteinExistence type="inferred from homology"/>
<keyword evidence="5 12" id="KW-0732">Signal</keyword>
<dbReference type="PANTHER" id="PTHR47234:SF1">
    <property type="entry name" value="TONB-DEPENDENT RECEPTOR"/>
    <property type="match status" value="1"/>
</dbReference>
<dbReference type="Proteomes" id="UP000462066">
    <property type="component" value="Unassembled WGS sequence"/>
</dbReference>
<feature type="domain" description="TonB-dependent receptor-like beta-barrel" evidence="13">
    <location>
        <begin position="479"/>
        <end position="940"/>
    </location>
</feature>
<gene>
    <name evidence="15" type="ORF">B1992_13240</name>
</gene>
<keyword evidence="2 9" id="KW-0813">Transport</keyword>
<dbReference type="PROSITE" id="PS52016">
    <property type="entry name" value="TONB_DEPENDENT_REC_3"/>
    <property type="match status" value="1"/>
</dbReference>
<organism evidence="15 16">
    <name type="scientific">Pseudoxanthomonas broegbernensis</name>
    <dbReference type="NCBI Taxonomy" id="83619"/>
    <lineage>
        <taxon>Bacteria</taxon>
        <taxon>Pseudomonadati</taxon>
        <taxon>Pseudomonadota</taxon>
        <taxon>Gammaproteobacteria</taxon>
        <taxon>Lysobacterales</taxon>
        <taxon>Lysobacteraceae</taxon>
        <taxon>Pseudoxanthomonas</taxon>
    </lineage>
</organism>
<dbReference type="InterPro" id="IPR036942">
    <property type="entry name" value="Beta-barrel_TonB_sf"/>
</dbReference>
<dbReference type="InterPro" id="IPR000531">
    <property type="entry name" value="Beta-barrel_TonB"/>
</dbReference>
<feature type="chain" id="PRO_5031025708" description="TonB-dependent receptor" evidence="12">
    <location>
        <begin position="30"/>
        <end position="997"/>
    </location>
</feature>
<evidence type="ECO:0000256" key="2">
    <source>
        <dbReference type="ARBA" id="ARBA00022448"/>
    </source>
</evidence>
<dbReference type="Pfam" id="PF07715">
    <property type="entry name" value="Plug"/>
    <property type="match status" value="1"/>
</dbReference>
<evidence type="ECO:0000256" key="10">
    <source>
        <dbReference type="PROSITE-ProRule" id="PRU10143"/>
    </source>
</evidence>
<dbReference type="EMBL" id="MWIP01000017">
    <property type="protein sequence ID" value="KAF1685083.1"/>
    <property type="molecule type" value="Genomic_DNA"/>
</dbReference>
<keyword evidence="6 10" id="KW-0798">TonB box</keyword>
<keyword evidence="8 9" id="KW-0998">Cell outer membrane</keyword>
<dbReference type="SUPFAM" id="SSF56935">
    <property type="entry name" value="Porins"/>
    <property type="match status" value="1"/>
</dbReference>
<evidence type="ECO:0008006" key="17">
    <source>
        <dbReference type="Google" id="ProtNLM"/>
    </source>
</evidence>
<evidence type="ECO:0000313" key="16">
    <source>
        <dbReference type="Proteomes" id="UP000462066"/>
    </source>
</evidence>
<sequence length="997" mass="105533">MMSSRAGRTRCIAGGVSVLAMCIAGVLHAQEAAPEQPTQLDTVIVTGTNIRGAEPAGNAVQVISAEQIRDSGKATIGDFLRELPANFAGGVGMSDNVQGGQDASVAGSNMTGGQGVNLRGLGALSTLVLVNGRRLAAAGQYGDFVDISNIPTNAVSHIEVLLDGASAVYGSDAVGGVVNIITKRSDDGAHTSVRVGTTTQGGGEQYQVGQTWGTHWDRGGLIVGYEFNRQNNVLANDRGIYNGGDFSDRGGVNWRKANARAGSAANLFSGNAAANGNVAWTVPGGAGTGLTAGSLVPVADGVGNTYDAWDRVDIVPQMDRHSVFLGFEQDVGESTSLYGDLRYTRRRGEYNQGYQALYGTLAPTNPYFIPGVANNFGVLIDDRPLQREVGVDSYAAVFGASFELGGSWRGEATASYSREEQFRDSDVQRNANIYDYLPTPAGGQAQAPTAIACSLMGLTAANLPANANAQQRYCAGLGYAAFNPWTTEGLSEQVLSQLIGYENLNFTSWLAQASFKVDGDLFEIGGGAVKLAAGADWRRENIGGDLDFNWRSTSDQSTVFGTTERDVGALFAELAIPLVGKQNQKAYAKKFDVSIAGRYERGSGLGDFSTFNPKVGFDYKPTDNLTVRGSWGTSFHAPPMRYAYNGVQPITGGNGAFMRADLYNAPCNTSMVPLNGVGGTPGGDGNCTFTAIVVSGGAGPTLKPEESRTWTLGLDYKPEWAPGLSLGAGYFNLKIDDRIVRIQAGTLGSILAQLFSTGTTPYMGSLELNPGVDRVRDLIENDPRYLGQLGAGPVQSPAEVAMIINATQLNLASLKMDGVDFNLGYGWDTEAAGAFDLFARGTWLNSYEVQSAPGADYVDQLGKYSAGGNPVQLRSQQGLRWTRGDLRATLTMNYVDDYVCADGCYVPNAAGLPSLSATPVKIDAWTTFDLSLDYDLSRLGGFFGQSKLNFTAVNFTDRDPPFVDGGTAANDALADPYDPANATVLGRTLVLSFDKRW</sequence>
<evidence type="ECO:0000256" key="7">
    <source>
        <dbReference type="ARBA" id="ARBA00023136"/>
    </source>
</evidence>
<dbReference type="AlphaFoldDB" id="A0A7V8GKG6"/>
<feature type="signal peptide" evidence="12">
    <location>
        <begin position="1"/>
        <end position="29"/>
    </location>
</feature>
<evidence type="ECO:0000256" key="1">
    <source>
        <dbReference type="ARBA" id="ARBA00004571"/>
    </source>
</evidence>
<evidence type="ECO:0000259" key="13">
    <source>
        <dbReference type="Pfam" id="PF00593"/>
    </source>
</evidence>
<feature type="domain" description="TonB-dependent receptor plug" evidence="14">
    <location>
        <begin position="58"/>
        <end position="177"/>
    </location>
</feature>
<name>A0A7V8GKG6_9GAMM</name>
<dbReference type="GO" id="GO:0009279">
    <property type="term" value="C:cell outer membrane"/>
    <property type="evidence" value="ECO:0007669"/>
    <property type="project" value="UniProtKB-SubCell"/>
</dbReference>